<dbReference type="PROSITE" id="PS00018">
    <property type="entry name" value="EF_HAND_1"/>
    <property type="match status" value="1"/>
</dbReference>
<sequence length="210" mass="23525">MSAQAHDPVDVKEALLGKGVTEEAYNQYTELYEMTISPSEDNADHKDAIRLMFQRAHFEPPKDDEFTVHGILKDRPTLYQFCDFLHGFLARNNLALKDLLEAARREAQLNQDLADVFKYFDRDDSKKISKEELRTALARYGDQMTPSDVDKIFEAAKCQPGGEMTVEEFTALMVEALKSDDQPNGAQRQGTRTGSTRPSTASGMPSVGAK</sequence>
<evidence type="ECO:0000313" key="4">
    <source>
        <dbReference type="EMBL" id="GFR40548.1"/>
    </source>
</evidence>
<dbReference type="GO" id="GO:0005509">
    <property type="term" value="F:calcium ion binding"/>
    <property type="evidence" value="ECO:0007669"/>
    <property type="project" value="InterPro"/>
</dbReference>
<dbReference type="InterPro" id="IPR018247">
    <property type="entry name" value="EF_Hand_1_Ca_BS"/>
</dbReference>
<feature type="compositionally biased region" description="Polar residues" evidence="2">
    <location>
        <begin position="182"/>
        <end position="203"/>
    </location>
</feature>
<dbReference type="SUPFAM" id="SSF47473">
    <property type="entry name" value="EF-hand"/>
    <property type="match status" value="1"/>
</dbReference>
<dbReference type="Gene3D" id="1.10.238.10">
    <property type="entry name" value="EF-hand"/>
    <property type="match status" value="1"/>
</dbReference>
<dbReference type="InterPro" id="IPR002048">
    <property type="entry name" value="EF_hand_dom"/>
</dbReference>
<reference evidence="4 5" key="1">
    <citation type="journal article" date="2021" name="Sci. Rep.">
        <title>Genome sequencing of the multicellular alga Astrephomene provides insights into convergent evolution of germ-soma differentiation.</title>
        <authorList>
            <person name="Yamashita S."/>
            <person name="Yamamoto K."/>
            <person name="Matsuzaki R."/>
            <person name="Suzuki S."/>
            <person name="Yamaguchi H."/>
            <person name="Hirooka S."/>
            <person name="Minakuchi Y."/>
            <person name="Miyagishima S."/>
            <person name="Kawachi M."/>
            <person name="Toyoda A."/>
            <person name="Nozaki H."/>
        </authorList>
    </citation>
    <scope>NUCLEOTIDE SEQUENCE [LARGE SCALE GENOMIC DNA]</scope>
    <source>
        <strain evidence="4 5">NIES-4017</strain>
    </source>
</reference>
<organism evidence="4 5">
    <name type="scientific">Astrephomene gubernaculifera</name>
    <dbReference type="NCBI Taxonomy" id="47775"/>
    <lineage>
        <taxon>Eukaryota</taxon>
        <taxon>Viridiplantae</taxon>
        <taxon>Chlorophyta</taxon>
        <taxon>core chlorophytes</taxon>
        <taxon>Chlorophyceae</taxon>
        <taxon>CS clade</taxon>
        <taxon>Chlamydomonadales</taxon>
        <taxon>Astrephomenaceae</taxon>
        <taxon>Astrephomene</taxon>
    </lineage>
</organism>
<dbReference type="AlphaFoldDB" id="A0AAD3HH82"/>
<feature type="domain" description="EF-hand" evidence="3">
    <location>
        <begin position="108"/>
        <end position="143"/>
    </location>
</feature>
<protein>
    <recommendedName>
        <fullName evidence="3">EF-hand domain-containing protein</fullName>
    </recommendedName>
</protein>
<dbReference type="Pfam" id="PF13499">
    <property type="entry name" value="EF-hand_7"/>
    <property type="match status" value="1"/>
</dbReference>
<keyword evidence="1" id="KW-0106">Calcium</keyword>
<dbReference type="CDD" id="cd00051">
    <property type="entry name" value="EFh"/>
    <property type="match status" value="1"/>
</dbReference>
<comment type="caution">
    <text evidence="4">The sequence shown here is derived from an EMBL/GenBank/DDBJ whole genome shotgun (WGS) entry which is preliminary data.</text>
</comment>
<proteinExistence type="predicted"/>
<accession>A0AAD3HH82</accession>
<evidence type="ECO:0000256" key="1">
    <source>
        <dbReference type="ARBA" id="ARBA00022837"/>
    </source>
</evidence>
<evidence type="ECO:0000259" key="3">
    <source>
        <dbReference type="PROSITE" id="PS50222"/>
    </source>
</evidence>
<keyword evidence="5" id="KW-1185">Reference proteome</keyword>
<dbReference type="EMBL" id="BMAR01000001">
    <property type="protein sequence ID" value="GFR40548.1"/>
    <property type="molecule type" value="Genomic_DNA"/>
</dbReference>
<evidence type="ECO:0000313" key="5">
    <source>
        <dbReference type="Proteomes" id="UP001054857"/>
    </source>
</evidence>
<dbReference type="InterPro" id="IPR011992">
    <property type="entry name" value="EF-hand-dom_pair"/>
</dbReference>
<evidence type="ECO:0000256" key="2">
    <source>
        <dbReference type="SAM" id="MobiDB-lite"/>
    </source>
</evidence>
<dbReference type="Proteomes" id="UP001054857">
    <property type="component" value="Unassembled WGS sequence"/>
</dbReference>
<name>A0AAD3HH82_9CHLO</name>
<feature type="region of interest" description="Disordered" evidence="2">
    <location>
        <begin position="178"/>
        <end position="210"/>
    </location>
</feature>
<gene>
    <name evidence="4" type="ORF">Agub_g1123</name>
</gene>
<dbReference type="PROSITE" id="PS50222">
    <property type="entry name" value="EF_HAND_2"/>
    <property type="match status" value="1"/>
</dbReference>